<evidence type="ECO:0000313" key="1">
    <source>
        <dbReference type="EMBL" id="KUN80197.1"/>
    </source>
</evidence>
<dbReference type="STRING" id="1943.AQJ64_25885"/>
<dbReference type="EMBL" id="LMWW01000044">
    <property type="protein sequence ID" value="KUN80197.1"/>
    <property type="molecule type" value="Genomic_DNA"/>
</dbReference>
<reference evidence="1 2" key="1">
    <citation type="submission" date="2015-10" db="EMBL/GenBank/DDBJ databases">
        <title>Draft genome sequence of Streptomyces griseoruber DSM 40281, type strain for the species Streptomyces griseoruber.</title>
        <authorList>
            <person name="Ruckert C."/>
            <person name="Winkler A."/>
            <person name="Kalinowski J."/>
            <person name="Kampfer P."/>
            <person name="Glaeser S."/>
        </authorList>
    </citation>
    <scope>NUCLEOTIDE SEQUENCE [LARGE SCALE GENOMIC DNA]</scope>
    <source>
        <strain evidence="1 2">DSM 40281</strain>
    </source>
</reference>
<proteinExistence type="predicted"/>
<protein>
    <submittedName>
        <fullName evidence="1">Uncharacterized protein</fullName>
    </submittedName>
</protein>
<gene>
    <name evidence="1" type="ORF">AQJ64_25885</name>
</gene>
<dbReference type="RefSeq" id="WP_055634085.1">
    <property type="nucleotide sequence ID" value="NZ_KQ948773.1"/>
</dbReference>
<dbReference type="Proteomes" id="UP000052982">
    <property type="component" value="Unassembled WGS sequence"/>
</dbReference>
<accession>A0A101SU38</accession>
<keyword evidence="2" id="KW-1185">Reference proteome</keyword>
<dbReference type="OrthoDB" id="4350820at2"/>
<comment type="caution">
    <text evidence="1">The sequence shown here is derived from an EMBL/GenBank/DDBJ whole genome shotgun (WGS) entry which is preliminary data.</text>
</comment>
<dbReference type="AlphaFoldDB" id="A0A101SU38"/>
<sequence length="150" mass="16631">MPSAAYAIDEVREWNSKSEPLTEKSYGSTGKAYGKWKVTQTSDGTKSKAYGYSKLSYQADNHKVYFDLDTHLNAGYCTQVSKYMSCSKEYYYYKSDEGKHHDSSAWTYNTAQTGVTGAADYARAGMATCLDIPARPDTCSGRTYTAGGKY</sequence>
<evidence type="ECO:0000313" key="2">
    <source>
        <dbReference type="Proteomes" id="UP000052982"/>
    </source>
</evidence>
<name>A0A101SU38_9ACTN</name>
<organism evidence="1 2">
    <name type="scientific">Streptomyces griseoruber</name>
    <dbReference type="NCBI Taxonomy" id="1943"/>
    <lineage>
        <taxon>Bacteria</taxon>
        <taxon>Bacillati</taxon>
        <taxon>Actinomycetota</taxon>
        <taxon>Actinomycetes</taxon>
        <taxon>Kitasatosporales</taxon>
        <taxon>Streptomycetaceae</taxon>
        <taxon>Streptomyces</taxon>
    </lineage>
</organism>